<dbReference type="GO" id="GO:0022625">
    <property type="term" value="C:cytosolic large ribosomal subunit"/>
    <property type="evidence" value="ECO:0007669"/>
    <property type="project" value="TreeGrafter"/>
</dbReference>
<dbReference type="FunFam" id="3.40.1120.10:FF:000001">
    <property type="entry name" value="Ribosomal protein L15"/>
    <property type="match status" value="1"/>
</dbReference>
<dbReference type="GO" id="GO:0002181">
    <property type="term" value="P:cytoplasmic translation"/>
    <property type="evidence" value="ECO:0007669"/>
    <property type="project" value="TreeGrafter"/>
</dbReference>
<protein>
    <recommendedName>
        <fullName evidence="4">Ribosomal protein L15</fullName>
    </recommendedName>
</protein>
<dbReference type="GO" id="GO:0003723">
    <property type="term" value="F:RNA binding"/>
    <property type="evidence" value="ECO:0007669"/>
    <property type="project" value="TreeGrafter"/>
</dbReference>
<dbReference type="PANTHER" id="PTHR11847">
    <property type="entry name" value="RIBOSOMAL PROTEIN L15"/>
    <property type="match status" value="1"/>
</dbReference>
<dbReference type="Pfam" id="PF00827">
    <property type="entry name" value="Ribosomal_L15e"/>
    <property type="match status" value="1"/>
</dbReference>
<dbReference type="InterPro" id="IPR024794">
    <property type="entry name" value="Rbsml_eL15_core_dom_sf"/>
</dbReference>
<dbReference type="GO" id="GO:0003735">
    <property type="term" value="F:structural constituent of ribosome"/>
    <property type="evidence" value="ECO:0007669"/>
    <property type="project" value="InterPro"/>
</dbReference>
<dbReference type="Gene3D" id="3.40.1120.10">
    <property type="entry name" value="Ribosomal protein l15e"/>
    <property type="match status" value="1"/>
</dbReference>
<feature type="compositionally biased region" description="Basic residues" evidence="5">
    <location>
        <begin position="180"/>
        <end position="191"/>
    </location>
</feature>
<reference evidence="6" key="1">
    <citation type="submission" date="2021-01" db="EMBL/GenBank/DDBJ databases">
        <authorList>
            <person name="Corre E."/>
            <person name="Pelletier E."/>
            <person name="Niang G."/>
            <person name="Scheremetjew M."/>
            <person name="Finn R."/>
            <person name="Kale V."/>
            <person name="Holt S."/>
            <person name="Cochrane G."/>
            <person name="Meng A."/>
            <person name="Brown T."/>
            <person name="Cohen L."/>
        </authorList>
    </citation>
    <scope>NUCLEOTIDE SEQUENCE</scope>
    <source>
        <strain evidence="6">CCMP1374</strain>
    </source>
</reference>
<gene>
    <name evidence="6" type="ORF">PANT1444_LOCUS1709</name>
</gene>
<dbReference type="InterPro" id="IPR012678">
    <property type="entry name" value="Ribosomal_uL23/eL15/eS24_sf"/>
</dbReference>
<evidence type="ECO:0000256" key="4">
    <source>
        <dbReference type="RuleBase" id="RU000663"/>
    </source>
</evidence>
<dbReference type="NCBIfam" id="NF003269">
    <property type="entry name" value="PRK04243.1"/>
    <property type="match status" value="1"/>
</dbReference>
<organism evidence="6">
    <name type="scientific">Phaeocystis antarctica</name>
    <dbReference type="NCBI Taxonomy" id="33657"/>
    <lineage>
        <taxon>Eukaryota</taxon>
        <taxon>Haptista</taxon>
        <taxon>Haptophyta</taxon>
        <taxon>Prymnesiophyceae</taxon>
        <taxon>Phaeocystales</taxon>
        <taxon>Phaeocystaceae</taxon>
        <taxon>Phaeocystis</taxon>
    </lineage>
</organism>
<keyword evidence="3 4" id="KW-0687">Ribonucleoprotein</keyword>
<keyword evidence="2 4" id="KW-0689">Ribosomal protein</keyword>
<proteinExistence type="inferred from homology"/>
<evidence type="ECO:0000313" key="6">
    <source>
        <dbReference type="EMBL" id="CAD8469599.1"/>
    </source>
</evidence>
<evidence type="ECO:0000256" key="2">
    <source>
        <dbReference type="ARBA" id="ARBA00022980"/>
    </source>
</evidence>
<dbReference type="PANTHER" id="PTHR11847:SF4">
    <property type="entry name" value="LARGE RIBOSOMAL SUBUNIT PROTEIN EL15"/>
    <property type="match status" value="1"/>
</dbReference>
<feature type="region of interest" description="Disordered" evidence="5">
    <location>
        <begin position="172"/>
        <end position="191"/>
    </location>
</feature>
<dbReference type="SUPFAM" id="SSF54189">
    <property type="entry name" value="Ribosomal proteins S24e, L23 and L15e"/>
    <property type="match status" value="1"/>
</dbReference>
<comment type="similarity">
    <text evidence="1 4">Belongs to the eukaryotic ribosomal protein eL15 family.</text>
</comment>
<evidence type="ECO:0000256" key="1">
    <source>
        <dbReference type="ARBA" id="ARBA00006857"/>
    </source>
</evidence>
<evidence type="ECO:0000256" key="3">
    <source>
        <dbReference type="ARBA" id="ARBA00023274"/>
    </source>
</evidence>
<evidence type="ECO:0000256" key="5">
    <source>
        <dbReference type="SAM" id="MobiDB-lite"/>
    </source>
</evidence>
<dbReference type="AlphaFoldDB" id="A0A7S0HAE4"/>
<name>A0A7S0HAE4_9EUKA</name>
<sequence>MGAFKYLQEIWRKKQSDTVRFLLRVRCWEYRQLPVIHRASRPSRPEKARNLGYKSKQGFCIYRVRVRRGSRKKQLSKGINWGKPRNCGINAHKWRRNLKSKAEERVGRACGGLRVLNSYWVAQDAMYKYFEIIMIDPHHKAVRRDARINWICNPVHKHRELRGLTAAGRKGRGLNVRTHGTSKLRPSRRATWKRQNTLSLRRYR</sequence>
<dbReference type="SMART" id="SM01384">
    <property type="entry name" value="Ribosomal_L15e"/>
    <property type="match status" value="1"/>
</dbReference>
<dbReference type="EMBL" id="HBEP01002994">
    <property type="protein sequence ID" value="CAD8469599.1"/>
    <property type="molecule type" value="Transcribed_RNA"/>
</dbReference>
<dbReference type="InterPro" id="IPR000439">
    <property type="entry name" value="Ribosomal_eL15"/>
</dbReference>
<accession>A0A7S0HAE4</accession>